<accession>A0A316UHU2</accession>
<keyword evidence="4" id="KW-0698">rRNA processing</keyword>
<sequence>MALRNFIHRRNHKERSQLTHRKKLGLLEKHKDYVLRAKDHHSKRDRIKRLREKALDRNKDEFYFGMIKGRVEKGVHYSSRGNEPLSSSIVSLLKTQDAGYVRRQVTSERKRIESLVAQLAPNVPEMRVEWLEEKSSRMEALRASGLLADDKKGKGKGKGRLELSEDKGDGKVGSQGKRTIWCDGGADGVRSYAPASASTSATASSSRSALQAPTMPRSIEDYDLEDLDDELLLNEGQLTDLDDDEDGELAPVHLAQDDEEQTARRRRRAERHWSYLLSLLRARQKRLEALTTASERLGLVRALMANKGGSSVRKIDAKKQQVTDMVAKGKYTKNGLALPGTEDSDEDEEDERGGKKKKEKVVYKFGKERKR</sequence>
<feature type="compositionally biased region" description="Basic and acidic residues" evidence="6">
    <location>
        <begin position="159"/>
        <end position="170"/>
    </location>
</feature>
<evidence type="ECO:0000256" key="2">
    <source>
        <dbReference type="ARBA" id="ARBA00004604"/>
    </source>
</evidence>
<dbReference type="EMBL" id="KZ819679">
    <property type="protein sequence ID" value="PWN24790.1"/>
    <property type="molecule type" value="Genomic_DNA"/>
</dbReference>
<evidence type="ECO:0000256" key="6">
    <source>
        <dbReference type="SAM" id="MobiDB-lite"/>
    </source>
</evidence>
<dbReference type="PANTHER" id="PTHR12838:SF0">
    <property type="entry name" value="U3 SMALL NUCLEOLAR RNA-ASSOCIATED PROTEIN 11-RELATED"/>
    <property type="match status" value="1"/>
</dbReference>
<comment type="function">
    <text evidence="1">Involved in nucleolar processing of pre-18S ribosomal RNA.</text>
</comment>
<dbReference type="Proteomes" id="UP000245884">
    <property type="component" value="Unassembled WGS sequence"/>
</dbReference>
<dbReference type="GO" id="GO:0006364">
    <property type="term" value="P:rRNA processing"/>
    <property type="evidence" value="ECO:0007669"/>
    <property type="project" value="UniProtKB-KW"/>
</dbReference>
<gene>
    <name evidence="7" type="ORF">BDZ90DRAFT_224335</name>
</gene>
<organism evidence="7 8">
    <name type="scientific">Jaminaea rosea</name>
    <dbReference type="NCBI Taxonomy" id="1569628"/>
    <lineage>
        <taxon>Eukaryota</taxon>
        <taxon>Fungi</taxon>
        <taxon>Dikarya</taxon>
        <taxon>Basidiomycota</taxon>
        <taxon>Ustilaginomycotina</taxon>
        <taxon>Exobasidiomycetes</taxon>
        <taxon>Microstromatales</taxon>
        <taxon>Microstromatales incertae sedis</taxon>
        <taxon>Jaminaea</taxon>
    </lineage>
</organism>
<keyword evidence="8" id="KW-1185">Reference proteome</keyword>
<keyword evidence="5" id="KW-0539">Nucleus</keyword>
<evidence type="ECO:0000256" key="4">
    <source>
        <dbReference type="ARBA" id="ARBA00022552"/>
    </source>
</evidence>
<feature type="region of interest" description="Disordered" evidence="6">
    <location>
        <begin position="149"/>
        <end position="179"/>
    </location>
</feature>
<evidence type="ECO:0000256" key="5">
    <source>
        <dbReference type="ARBA" id="ARBA00023242"/>
    </source>
</evidence>
<dbReference type="STRING" id="1569628.A0A316UHU2"/>
<evidence type="ECO:0000256" key="3">
    <source>
        <dbReference type="ARBA" id="ARBA00008105"/>
    </source>
</evidence>
<dbReference type="Pfam" id="PF03998">
    <property type="entry name" value="Utp11"/>
    <property type="match status" value="1"/>
</dbReference>
<dbReference type="GeneID" id="37026435"/>
<comment type="similarity">
    <text evidence="3">Belongs to the UTP11 family.</text>
</comment>
<comment type="subcellular location">
    <subcellularLocation>
        <location evidence="2">Nucleus</location>
        <location evidence="2">Nucleolus</location>
    </subcellularLocation>
</comment>
<evidence type="ECO:0000313" key="7">
    <source>
        <dbReference type="EMBL" id="PWN24790.1"/>
    </source>
</evidence>
<feature type="region of interest" description="Disordered" evidence="6">
    <location>
        <begin position="333"/>
        <end position="357"/>
    </location>
</feature>
<dbReference type="OrthoDB" id="29058at2759"/>
<dbReference type="GO" id="GO:0032040">
    <property type="term" value="C:small-subunit processome"/>
    <property type="evidence" value="ECO:0007669"/>
    <property type="project" value="InterPro"/>
</dbReference>
<dbReference type="PANTHER" id="PTHR12838">
    <property type="entry name" value="U3 SMALL NUCLEOLAR RNA-ASSOCIATED PROTEIN 11"/>
    <property type="match status" value="1"/>
</dbReference>
<evidence type="ECO:0000256" key="1">
    <source>
        <dbReference type="ARBA" id="ARBA00004099"/>
    </source>
</evidence>
<feature type="compositionally biased region" description="Acidic residues" evidence="6">
    <location>
        <begin position="342"/>
        <end position="351"/>
    </location>
</feature>
<dbReference type="InterPro" id="IPR007144">
    <property type="entry name" value="SSU_processome_Utp11"/>
</dbReference>
<name>A0A316UHU2_9BASI</name>
<dbReference type="RefSeq" id="XP_025359402.1">
    <property type="nucleotide sequence ID" value="XM_025504612.1"/>
</dbReference>
<proteinExistence type="inferred from homology"/>
<evidence type="ECO:0000313" key="8">
    <source>
        <dbReference type="Proteomes" id="UP000245884"/>
    </source>
</evidence>
<reference evidence="7 8" key="1">
    <citation type="journal article" date="2018" name="Mol. Biol. Evol.">
        <title>Broad Genomic Sampling Reveals a Smut Pathogenic Ancestry of the Fungal Clade Ustilaginomycotina.</title>
        <authorList>
            <person name="Kijpornyongpan T."/>
            <person name="Mondo S.J."/>
            <person name="Barry K."/>
            <person name="Sandor L."/>
            <person name="Lee J."/>
            <person name="Lipzen A."/>
            <person name="Pangilinan J."/>
            <person name="LaButti K."/>
            <person name="Hainaut M."/>
            <person name="Henrissat B."/>
            <person name="Grigoriev I.V."/>
            <person name="Spatafora J.W."/>
            <person name="Aime M.C."/>
        </authorList>
    </citation>
    <scope>NUCLEOTIDE SEQUENCE [LARGE SCALE GENOMIC DNA]</scope>
    <source>
        <strain evidence="7 8">MCA 5214</strain>
    </source>
</reference>
<protein>
    <submittedName>
        <fullName evidence="7">Utp11-domain-containing protein</fullName>
    </submittedName>
</protein>
<dbReference type="AlphaFoldDB" id="A0A316UHU2"/>